<evidence type="ECO:0000313" key="11">
    <source>
        <dbReference type="Proteomes" id="UP001344658"/>
    </source>
</evidence>
<accession>A0ABU7P8C1</accession>
<dbReference type="PANTHER" id="PTHR30572">
    <property type="entry name" value="MEMBRANE COMPONENT OF TRANSPORTER-RELATED"/>
    <property type="match status" value="1"/>
</dbReference>
<sequence>MTDEQNPERGTEHGPGREPGPEAAADAGREAAGPEAEGGRGGLAWVRVRLRTAPAAALALFALVLATAFLAAALPRGVDRYENHALRESLRHADLRERGVTLLDSYEPDPLEQTSLDPVGSDQVERTFQSLVRPPLSLLKGQAVYGVRTAGEAKVPDPGLARTSPNDPAASLIAQAGLAGHVRVVAGRLPQPAAPPQEGERPRTVEGVVTEKTAQVLHLKVGQTVHLSQLSPVPLPVRVSGIVAPLDPASPWWNEDPDLLHPLVHAPPPPPGEAPQTYWYFTVLVDRTTAMTFPVLGGGISLYWHHPMDVDRLSAHQVPALQKELSSFDSGPDSVALQRRTGTPVAVGGSASTLLGAFSRDRAAASPLVLVAAVGVGTTAFAVLLMAGGLAADRRRVEISLLRSRGGSLRGIARRLAAETAAAAVPGGVLGTALALLLLPTDRAATAVALGALVTVIAVLALPLRAAWTVRRPRPASREDLAAARPSRRRLVLELTVTVLVAGAVAALRQRGTDGGDDPYLAAAPVLVAVAAALVLLRLYPMPLRVLARPAARLSGAVTHLGLARAGRSPATAQLPLLALLVSLTVASFGGSVLAGIDHGRDRAAAATVGADARIDARFALSPQLAAQVRKVPGVGRLVTVRVEPNGPTPPFDSTYSVVIVDPASYAAITRAAGLPAFPAAAYARWDGHGPLPAVVSPDLARRMAGRPTQITTGVGAVEISAAATLPATPAAPGAAFMIVSAAQLHRVHPDMAAYDQYTEPTTLLAMNAPGAHIDGPALHKAARESTTYVTVLLRGEQRAALTDTPLQHGARDIYLAAVAAGAVYSALALLLSLLQAAPQRTTLLARLRTMGMTRAQSQRLVLLEMLPQVLLAAVGGVLVGLAVIPLLGPGVDLRALTFGSGPQDLAPVDFGLGLHADPWSLALPSAGLLVLACAVLLVQAWIGARRRESTELRVGDRV</sequence>
<evidence type="ECO:0000259" key="9">
    <source>
        <dbReference type="Pfam" id="PF02687"/>
    </source>
</evidence>
<keyword evidence="11" id="KW-1185">Reference proteome</keyword>
<feature type="transmembrane region" description="Helical" evidence="8">
    <location>
        <begin position="445"/>
        <end position="470"/>
    </location>
</feature>
<evidence type="ECO:0000256" key="1">
    <source>
        <dbReference type="ARBA" id="ARBA00004651"/>
    </source>
</evidence>
<feature type="transmembrane region" description="Helical" evidence="8">
    <location>
        <begin position="520"/>
        <end position="540"/>
    </location>
</feature>
<evidence type="ECO:0000256" key="8">
    <source>
        <dbReference type="SAM" id="Phobius"/>
    </source>
</evidence>
<keyword evidence="4 8" id="KW-1133">Transmembrane helix</keyword>
<dbReference type="Pfam" id="PF02687">
    <property type="entry name" value="FtsX"/>
    <property type="match status" value="1"/>
</dbReference>
<comment type="similarity">
    <text evidence="6">Belongs to the ABC-4 integral membrane protein family.</text>
</comment>
<comment type="caution">
    <text evidence="10">The sequence shown here is derived from an EMBL/GenBank/DDBJ whole genome shotgun (WGS) entry which is preliminary data.</text>
</comment>
<feature type="region of interest" description="Disordered" evidence="7">
    <location>
        <begin position="1"/>
        <end position="39"/>
    </location>
</feature>
<evidence type="ECO:0000256" key="6">
    <source>
        <dbReference type="ARBA" id="ARBA00038076"/>
    </source>
</evidence>
<organism evidence="10 11">
    <name type="scientific">Actinacidiphila polyblastidii</name>
    <dbReference type="NCBI Taxonomy" id="3110430"/>
    <lineage>
        <taxon>Bacteria</taxon>
        <taxon>Bacillati</taxon>
        <taxon>Actinomycetota</taxon>
        <taxon>Actinomycetes</taxon>
        <taxon>Kitasatosporales</taxon>
        <taxon>Streptomycetaceae</taxon>
        <taxon>Actinacidiphila</taxon>
    </lineage>
</organism>
<dbReference type="PANTHER" id="PTHR30572:SF4">
    <property type="entry name" value="ABC TRANSPORTER PERMEASE YTRF"/>
    <property type="match status" value="1"/>
</dbReference>
<feature type="transmembrane region" description="Helical" evidence="8">
    <location>
        <begin position="55"/>
        <end position="74"/>
    </location>
</feature>
<evidence type="ECO:0000256" key="5">
    <source>
        <dbReference type="ARBA" id="ARBA00023136"/>
    </source>
</evidence>
<feature type="transmembrane region" description="Helical" evidence="8">
    <location>
        <begin position="412"/>
        <end position="439"/>
    </location>
</feature>
<proteinExistence type="inferred from homology"/>
<dbReference type="EMBL" id="JAZEWV010000005">
    <property type="protein sequence ID" value="MEE4542051.1"/>
    <property type="molecule type" value="Genomic_DNA"/>
</dbReference>
<protein>
    <submittedName>
        <fullName evidence="10">FtsX-like permease family protein</fullName>
    </submittedName>
</protein>
<keyword evidence="3 8" id="KW-0812">Transmembrane</keyword>
<dbReference type="InterPro" id="IPR003838">
    <property type="entry name" value="ABC3_permease_C"/>
</dbReference>
<evidence type="ECO:0000256" key="3">
    <source>
        <dbReference type="ARBA" id="ARBA00022692"/>
    </source>
</evidence>
<feature type="compositionally biased region" description="Low complexity" evidence="7">
    <location>
        <begin position="21"/>
        <end position="35"/>
    </location>
</feature>
<feature type="compositionally biased region" description="Basic and acidic residues" evidence="7">
    <location>
        <begin position="1"/>
        <end position="20"/>
    </location>
</feature>
<feature type="transmembrane region" description="Helical" evidence="8">
    <location>
        <begin position="861"/>
        <end position="888"/>
    </location>
</feature>
<evidence type="ECO:0000256" key="2">
    <source>
        <dbReference type="ARBA" id="ARBA00022475"/>
    </source>
</evidence>
<feature type="domain" description="ABC3 transporter permease C-terminal" evidence="9">
    <location>
        <begin position="820"/>
        <end position="941"/>
    </location>
</feature>
<evidence type="ECO:0000256" key="4">
    <source>
        <dbReference type="ARBA" id="ARBA00022989"/>
    </source>
</evidence>
<feature type="transmembrane region" description="Helical" evidence="8">
    <location>
        <begin position="491"/>
        <end position="508"/>
    </location>
</feature>
<feature type="transmembrane region" description="Helical" evidence="8">
    <location>
        <begin position="922"/>
        <end position="945"/>
    </location>
</feature>
<feature type="transmembrane region" description="Helical" evidence="8">
    <location>
        <begin position="575"/>
        <end position="597"/>
    </location>
</feature>
<dbReference type="InterPro" id="IPR050250">
    <property type="entry name" value="Macrolide_Exporter_MacB"/>
</dbReference>
<reference evidence="10 11" key="1">
    <citation type="submission" date="2023-12" db="EMBL/GenBank/DDBJ databases">
        <title>Streptomyces sp. V4-01.</title>
        <authorList>
            <person name="Somphong A."/>
            <person name="Phongsopitanun W."/>
        </authorList>
    </citation>
    <scope>NUCLEOTIDE SEQUENCE [LARGE SCALE GENOMIC DNA]</scope>
    <source>
        <strain evidence="10 11">V4-01</strain>
    </source>
</reference>
<evidence type="ECO:0000256" key="7">
    <source>
        <dbReference type="SAM" id="MobiDB-lite"/>
    </source>
</evidence>
<keyword evidence="5 8" id="KW-0472">Membrane</keyword>
<dbReference type="RefSeq" id="WP_330793978.1">
    <property type="nucleotide sequence ID" value="NZ_JAZEWV010000005.1"/>
</dbReference>
<evidence type="ECO:0000313" key="10">
    <source>
        <dbReference type="EMBL" id="MEE4542051.1"/>
    </source>
</evidence>
<gene>
    <name evidence="10" type="ORF">V2S66_08725</name>
</gene>
<dbReference type="Proteomes" id="UP001344658">
    <property type="component" value="Unassembled WGS sequence"/>
</dbReference>
<feature type="transmembrane region" description="Helical" evidence="8">
    <location>
        <begin position="814"/>
        <end position="835"/>
    </location>
</feature>
<keyword evidence="2" id="KW-1003">Cell membrane</keyword>
<comment type="subcellular location">
    <subcellularLocation>
        <location evidence="1">Cell membrane</location>
        <topology evidence="1">Multi-pass membrane protein</topology>
    </subcellularLocation>
</comment>
<name>A0ABU7P8C1_9ACTN</name>
<feature type="transmembrane region" description="Helical" evidence="8">
    <location>
        <begin position="368"/>
        <end position="391"/>
    </location>
</feature>